<dbReference type="Proteomes" id="UP000558488">
    <property type="component" value="Unassembled WGS sequence"/>
</dbReference>
<dbReference type="EMBL" id="JACAGB010000002">
    <property type="protein sequence ID" value="KAF6381177.1"/>
    <property type="molecule type" value="Genomic_DNA"/>
</dbReference>
<proteinExistence type="predicted"/>
<organism evidence="1 2">
    <name type="scientific">Pipistrellus kuhlii</name>
    <name type="common">Kuhl's pipistrelle</name>
    <dbReference type="NCBI Taxonomy" id="59472"/>
    <lineage>
        <taxon>Eukaryota</taxon>
        <taxon>Metazoa</taxon>
        <taxon>Chordata</taxon>
        <taxon>Craniata</taxon>
        <taxon>Vertebrata</taxon>
        <taxon>Euteleostomi</taxon>
        <taxon>Mammalia</taxon>
        <taxon>Eutheria</taxon>
        <taxon>Laurasiatheria</taxon>
        <taxon>Chiroptera</taxon>
        <taxon>Yangochiroptera</taxon>
        <taxon>Vespertilionidae</taxon>
        <taxon>Pipistrellus</taxon>
    </lineage>
</organism>
<keyword evidence="2" id="KW-1185">Reference proteome</keyword>
<protein>
    <submittedName>
        <fullName evidence="1">ALG3 alpha-1,3- mannosyltransferase</fullName>
    </submittedName>
</protein>
<gene>
    <name evidence="1" type="ORF">mPipKuh1_000579</name>
</gene>
<name>A0A7J8A3L3_PIPKU</name>
<reference evidence="1 2" key="1">
    <citation type="journal article" date="2020" name="Nature">
        <title>Six reference-quality genomes reveal evolution of bat adaptations.</title>
        <authorList>
            <person name="Jebb D."/>
            <person name="Huang Z."/>
            <person name="Pippel M."/>
            <person name="Hughes G.M."/>
            <person name="Lavrichenko K."/>
            <person name="Devanna P."/>
            <person name="Winkler S."/>
            <person name="Jermiin L.S."/>
            <person name="Skirmuntt E.C."/>
            <person name="Katzourakis A."/>
            <person name="Burkitt-Gray L."/>
            <person name="Ray D.A."/>
            <person name="Sullivan K.A.M."/>
            <person name="Roscito J.G."/>
            <person name="Kirilenko B.M."/>
            <person name="Davalos L.M."/>
            <person name="Corthals A.P."/>
            <person name="Power M.L."/>
            <person name="Jones G."/>
            <person name="Ransome R.D."/>
            <person name="Dechmann D.K.N."/>
            <person name="Locatelli A.G."/>
            <person name="Puechmaille S.J."/>
            <person name="Fedrigo O."/>
            <person name="Jarvis E.D."/>
            <person name="Hiller M."/>
            <person name="Vernes S.C."/>
            <person name="Myers E.W."/>
            <person name="Teeling E.C."/>
        </authorList>
    </citation>
    <scope>NUCLEOTIDE SEQUENCE [LARGE SCALE GENOMIC DNA]</scope>
    <source>
        <strain evidence="1">MPipKuh1</strain>
        <tissue evidence="1">Flight muscle</tissue>
    </source>
</reference>
<keyword evidence="1" id="KW-0808">Transferase</keyword>
<evidence type="ECO:0000313" key="1">
    <source>
        <dbReference type="EMBL" id="KAF6381177.1"/>
    </source>
</evidence>
<keyword evidence="1" id="KW-0328">Glycosyltransferase</keyword>
<dbReference type="AlphaFoldDB" id="A0A7J8A3L3"/>
<evidence type="ECO:0000313" key="2">
    <source>
        <dbReference type="Proteomes" id="UP000558488"/>
    </source>
</evidence>
<accession>A0A7J8A3L3</accession>
<comment type="caution">
    <text evidence="1">The sequence shown here is derived from an EMBL/GenBank/DDBJ whole genome shotgun (WGS) entry which is preliminary data.</text>
</comment>
<sequence>MAAGVRKRARAGPPPRVAGLCEQWLRRAWQERRLLLLEPRYTLLVAACLCLAEIQRLTGRPTWLRWRASSTAPMTTPNCRVTLDLLYTQPASCTSLWGCTMSPAMARTSAWPSISLPCSTWPPCCLSF</sequence>
<dbReference type="GO" id="GO:0016757">
    <property type="term" value="F:glycosyltransferase activity"/>
    <property type="evidence" value="ECO:0007669"/>
    <property type="project" value="UniProtKB-KW"/>
</dbReference>